<dbReference type="Proteomes" id="UP001596157">
    <property type="component" value="Unassembled WGS sequence"/>
</dbReference>
<dbReference type="InterPro" id="IPR002731">
    <property type="entry name" value="ATPase_BadF"/>
</dbReference>
<protein>
    <submittedName>
        <fullName evidence="2">N-acetylglucosamine kinase</fullName>
    </submittedName>
</protein>
<evidence type="ECO:0000313" key="2">
    <source>
        <dbReference type="EMBL" id="MFC5286912.1"/>
    </source>
</evidence>
<evidence type="ECO:0000259" key="1">
    <source>
        <dbReference type="Pfam" id="PF01869"/>
    </source>
</evidence>
<keyword evidence="2" id="KW-0418">Kinase</keyword>
<reference evidence="3" key="1">
    <citation type="journal article" date="2019" name="Int. J. Syst. Evol. Microbiol.">
        <title>The Global Catalogue of Microorganisms (GCM) 10K type strain sequencing project: providing services to taxonomists for standard genome sequencing and annotation.</title>
        <authorList>
            <consortium name="The Broad Institute Genomics Platform"/>
            <consortium name="The Broad Institute Genome Sequencing Center for Infectious Disease"/>
            <person name="Wu L."/>
            <person name="Ma J."/>
        </authorList>
    </citation>
    <scope>NUCLEOTIDE SEQUENCE [LARGE SCALE GENOMIC DNA]</scope>
    <source>
        <strain evidence="3">CCUG 59778</strain>
    </source>
</reference>
<dbReference type="Pfam" id="PF01869">
    <property type="entry name" value="BcrAD_BadFG"/>
    <property type="match status" value="1"/>
</dbReference>
<dbReference type="PANTHER" id="PTHR43190">
    <property type="entry name" value="N-ACETYL-D-GLUCOSAMINE KINASE"/>
    <property type="match status" value="1"/>
</dbReference>
<dbReference type="InterPro" id="IPR043129">
    <property type="entry name" value="ATPase_NBD"/>
</dbReference>
<feature type="domain" description="ATPase BadF/BadG/BcrA/BcrD type" evidence="1">
    <location>
        <begin position="2"/>
        <end position="244"/>
    </location>
</feature>
<proteinExistence type="predicted"/>
<name>A0ABW0EJ18_9PSEU</name>
<dbReference type="PANTHER" id="PTHR43190:SF3">
    <property type="entry name" value="N-ACETYL-D-GLUCOSAMINE KINASE"/>
    <property type="match status" value="1"/>
</dbReference>
<keyword evidence="3" id="KW-1185">Reference proteome</keyword>
<keyword evidence="2" id="KW-0808">Transferase</keyword>
<comment type="caution">
    <text evidence="2">The sequence shown here is derived from an EMBL/GenBank/DDBJ whole genome shotgun (WGS) entry which is preliminary data.</text>
</comment>
<dbReference type="EMBL" id="JBHSKF010000003">
    <property type="protein sequence ID" value="MFC5286912.1"/>
    <property type="molecule type" value="Genomic_DNA"/>
</dbReference>
<dbReference type="RefSeq" id="WP_378245344.1">
    <property type="nucleotide sequence ID" value="NZ_JBHSKF010000003.1"/>
</dbReference>
<evidence type="ECO:0000313" key="3">
    <source>
        <dbReference type="Proteomes" id="UP001596157"/>
    </source>
</evidence>
<dbReference type="GO" id="GO:0016301">
    <property type="term" value="F:kinase activity"/>
    <property type="evidence" value="ECO:0007669"/>
    <property type="project" value="UniProtKB-KW"/>
</dbReference>
<dbReference type="Gene3D" id="3.30.420.40">
    <property type="match status" value="2"/>
</dbReference>
<organism evidence="2 3">
    <name type="scientific">Actinokineospora guangxiensis</name>
    <dbReference type="NCBI Taxonomy" id="1490288"/>
    <lineage>
        <taxon>Bacteria</taxon>
        <taxon>Bacillati</taxon>
        <taxon>Actinomycetota</taxon>
        <taxon>Actinomycetes</taxon>
        <taxon>Pseudonocardiales</taxon>
        <taxon>Pseudonocardiaceae</taxon>
        <taxon>Actinokineospora</taxon>
    </lineage>
</organism>
<gene>
    <name evidence="2" type="ORF">ACFPM7_07600</name>
</gene>
<sequence length="293" mass="28530">MDAGGSSTRAVAVDAHGAVVGRGSAGGANPNSNGLAAAASNVAAAVAAALDGRVCAGVVLGMAGSSKLLAEPAAMERYATALAGVGAPRPRVVSDAEVAFASGAAEADGVVLIAGTGSIAMRITGHRRAAVAGGYGWLLGDEGSAFWLGREAVRAALAALLAGDATGPLVRAVLDDTGASAFGELITVVNNRPPIALAQLAPLVSAHAGDPVADDIAERAATGLAGLARQVWRGGPVVLAGSVAGPGTPVGTRLRRLLDGFDVRTADNGVLGAARLAAVAAFGERVGRAVTRA</sequence>
<dbReference type="InterPro" id="IPR052519">
    <property type="entry name" value="Euk-type_GlcNAc_Kinase"/>
</dbReference>
<dbReference type="SUPFAM" id="SSF53067">
    <property type="entry name" value="Actin-like ATPase domain"/>
    <property type="match status" value="2"/>
</dbReference>
<accession>A0ABW0EJ18</accession>